<evidence type="ECO:0000259" key="1">
    <source>
        <dbReference type="PROSITE" id="PS51269"/>
    </source>
</evidence>
<proteinExistence type="predicted"/>
<dbReference type="PROSITE" id="PS51269">
    <property type="entry name" value="COMM"/>
    <property type="match status" value="1"/>
</dbReference>
<organism evidence="2 3">
    <name type="scientific">Eiseniibacteriota bacterium</name>
    <dbReference type="NCBI Taxonomy" id="2212470"/>
    <lineage>
        <taxon>Bacteria</taxon>
        <taxon>Candidatus Eiseniibacteriota</taxon>
    </lineage>
</organism>
<gene>
    <name evidence="2" type="ORF">KDA27_04075</name>
</gene>
<evidence type="ECO:0000313" key="3">
    <source>
        <dbReference type="Proteomes" id="UP000739538"/>
    </source>
</evidence>
<reference evidence="2" key="2">
    <citation type="journal article" date="2021" name="Microbiome">
        <title>Successional dynamics and alternative stable states in a saline activated sludge microbial community over 9 years.</title>
        <authorList>
            <person name="Wang Y."/>
            <person name="Ye J."/>
            <person name="Ju F."/>
            <person name="Liu L."/>
            <person name="Boyd J.A."/>
            <person name="Deng Y."/>
            <person name="Parks D.H."/>
            <person name="Jiang X."/>
            <person name="Yin X."/>
            <person name="Woodcroft B.J."/>
            <person name="Tyson G.W."/>
            <person name="Hugenholtz P."/>
            <person name="Polz M.F."/>
            <person name="Zhang T."/>
        </authorList>
    </citation>
    <scope>NUCLEOTIDE SEQUENCE</scope>
    <source>
        <strain evidence="2">HKST-UBA02</strain>
    </source>
</reference>
<sequence>MPVTLHVLGGGPATEAIRTGWATYQALPEPVQTALWGLIASGLVRAGDPRVQEEVRAFCEAHAIDEERLAPALQTCGLLLGQAAALGVARADFRQDLETLSDGNSQGHETVLGRYDAILGGVRESMVVGSLADHGKVLIGLDWRVDRVSASSRAARLDTDVIYLTLRYREGDSVDRVTLQLSTKGVRDLRAFLQRFES</sequence>
<dbReference type="EMBL" id="JAGQHS010000013">
    <property type="protein sequence ID" value="MCA9754957.1"/>
    <property type="molecule type" value="Genomic_DNA"/>
</dbReference>
<name>A0A956SBZ9_UNCEI</name>
<dbReference type="Pfam" id="PF07258">
    <property type="entry name" value="COMM_domain"/>
    <property type="match status" value="1"/>
</dbReference>
<accession>A0A956SBZ9</accession>
<dbReference type="AlphaFoldDB" id="A0A956SBZ9"/>
<comment type="caution">
    <text evidence="2">The sequence shown here is derived from an EMBL/GenBank/DDBJ whole genome shotgun (WGS) entry which is preliminary data.</text>
</comment>
<dbReference type="Proteomes" id="UP000739538">
    <property type="component" value="Unassembled WGS sequence"/>
</dbReference>
<evidence type="ECO:0000313" key="2">
    <source>
        <dbReference type="EMBL" id="MCA9754957.1"/>
    </source>
</evidence>
<protein>
    <recommendedName>
        <fullName evidence="1">COMM domain-containing protein</fullName>
    </recommendedName>
</protein>
<reference evidence="2" key="1">
    <citation type="submission" date="2020-04" db="EMBL/GenBank/DDBJ databases">
        <authorList>
            <person name="Zhang T."/>
        </authorList>
    </citation>
    <scope>NUCLEOTIDE SEQUENCE</scope>
    <source>
        <strain evidence="2">HKST-UBA02</strain>
    </source>
</reference>
<feature type="domain" description="COMM" evidence="1">
    <location>
        <begin position="137"/>
        <end position="198"/>
    </location>
</feature>
<dbReference type="InterPro" id="IPR017920">
    <property type="entry name" value="COMM"/>
</dbReference>